<evidence type="ECO:0000256" key="10">
    <source>
        <dbReference type="SAM" id="MobiDB-lite"/>
    </source>
</evidence>
<feature type="repeat" description="Solcar" evidence="8">
    <location>
        <begin position="45"/>
        <end position="132"/>
    </location>
</feature>
<sequence length="406" mass="45269">MNRENLVIDLSPQISANHFDSNSHSRNVTHQNHKDSTNNDIENSSPIWMCVVAGAFGGLTGDTSMHSLDTVKTRQQGAPNILKYRNMFTAYKTIFLEEGVSRGLYSGYSAAFLGSLPSSAIFFGTYELTKRYLVNDLNTNPTIAHLSGGFIADLATSFIYVPSEVIKTRLQLQGQFNNKFFYSGYNYNGITDAIKSIYHKEGWKTFFHGFKATLCRDLPFSAFQFAFYEKFREFSFDYLNSKSKKENQKIKNDNTDLEVKKLPIAFEFLTGAAAGGLAGVLTTPLDVFKTRLQTQNPNLLNHIPSHPVISKTLPINSSTNSASNVNLSKKILEKNIHTIPPSTPPKNQTVILNTSSILKGLYIVYKTEGVIGLFAGVGPRFVWTSVQSSIMLFLYQLTLSKLNSLI</sequence>
<evidence type="ECO:0000256" key="5">
    <source>
        <dbReference type="ARBA" id="ARBA00022737"/>
    </source>
</evidence>
<accession>A0A1D2VP82</accession>
<dbReference type="GO" id="GO:1990616">
    <property type="term" value="P:magnesium ion export from mitochondrion"/>
    <property type="evidence" value="ECO:0007669"/>
    <property type="project" value="EnsemblFungi"/>
</dbReference>
<dbReference type="AlphaFoldDB" id="A0A1D2VP82"/>
<feature type="repeat" description="Solcar" evidence="8">
    <location>
        <begin position="140"/>
        <end position="234"/>
    </location>
</feature>
<protein>
    <submittedName>
        <fullName evidence="11">Mitochondrial carrier</fullName>
    </submittedName>
</protein>
<evidence type="ECO:0000256" key="2">
    <source>
        <dbReference type="ARBA" id="ARBA00006375"/>
    </source>
</evidence>
<dbReference type="STRING" id="1344418.A0A1D2VP82"/>
<keyword evidence="12" id="KW-1185">Reference proteome</keyword>
<evidence type="ECO:0000256" key="6">
    <source>
        <dbReference type="ARBA" id="ARBA00022989"/>
    </source>
</evidence>
<evidence type="ECO:0000313" key="12">
    <source>
        <dbReference type="Proteomes" id="UP000095038"/>
    </source>
</evidence>
<gene>
    <name evidence="11" type="ORF">ASCRUDRAFT_73288</name>
</gene>
<evidence type="ECO:0000256" key="4">
    <source>
        <dbReference type="ARBA" id="ARBA00022692"/>
    </source>
</evidence>
<keyword evidence="5" id="KW-0677">Repeat</keyword>
<dbReference type="Gene3D" id="1.50.40.10">
    <property type="entry name" value="Mitochondrial carrier domain"/>
    <property type="match status" value="2"/>
</dbReference>
<dbReference type="FunCoup" id="A0A1D2VP82">
    <property type="interactions" value="60"/>
</dbReference>
<dbReference type="Pfam" id="PF00153">
    <property type="entry name" value="Mito_carr"/>
    <property type="match status" value="4"/>
</dbReference>
<keyword evidence="6" id="KW-1133">Transmembrane helix</keyword>
<dbReference type="PANTHER" id="PTHR45667">
    <property type="entry name" value="S-ADENOSYLMETHIONINE MITOCHONDRIAL CARRIER PROTEIN"/>
    <property type="match status" value="1"/>
</dbReference>
<organism evidence="11 12">
    <name type="scientific">Ascoidea rubescens DSM 1968</name>
    <dbReference type="NCBI Taxonomy" id="1344418"/>
    <lineage>
        <taxon>Eukaryota</taxon>
        <taxon>Fungi</taxon>
        <taxon>Dikarya</taxon>
        <taxon>Ascomycota</taxon>
        <taxon>Saccharomycotina</taxon>
        <taxon>Saccharomycetes</taxon>
        <taxon>Ascoideaceae</taxon>
        <taxon>Ascoidea</taxon>
    </lineage>
</organism>
<dbReference type="GO" id="GO:0015095">
    <property type="term" value="F:magnesium ion transmembrane transporter activity"/>
    <property type="evidence" value="ECO:0007669"/>
    <property type="project" value="EnsemblFungi"/>
</dbReference>
<proteinExistence type="inferred from homology"/>
<name>A0A1D2VP82_9ASCO</name>
<reference evidence="12" key="1">
    <citation type="submission" date="2016-05" db="EMBL/GenBank/DDBJ databases">
        <title>Comparative genomics of biotechnologically important yeasts.</title>
        <authorList>
            <consortium name="DOE Joint Genome Institute"/>
            <person name="Riley R."/>
            <person name="Haridas S."/>
            <person name="Wolfe K.H."/>
            <person name="Lopes M.R."/>
            <person name="Hittinger C.T."/>
            <person name="Goker M."/>
            <person name="Salamov A."/>
            <person name="Wisecaver J."/>
            <person name="Long T.M."/>
            <person name="Aerts A.L."/>
            <person name="Barry K."/>
            <person name="Choi C."/>
            <person name="Clum A."/>
            <person name="Coughlan A.Y."/>
            <person name="Deshpande S."/>
            <person name="Douglass A.P."/>
            <person name="Hanson S.J."/>
            <person name="Klenk H.-P."/>
            <person name="Labutti K."/>
            <person name="Lapidus A."/>
            <person name="Lindquist E."/>
            <person name="Lipzen A."/>
            <person name="Meier-Kolthoff J.P."/>
            <person name="Ohm R.A."/>
            <person name="Otillar R.P."/>
            <person name="Pangilinan J."/>
            <person name="Peng Y."/>
            <person name="Rokas A."/>
            <person name="Rosa C.A."/>
            <person name="Scheuner C."/>
            <person name="Sibirny A.A."/>
            <person name="Slot J.C."/>
            <person name="Stielow J.B."/>
            <person name="Sun H."/>
            <person name="Kurtzman C.P."/>
            <person name="Blackwell M."/>
            <person name="Grigoriev I.V."/>
            <person name="Jeffries T.W."/>
        </authorList>
    </citation>
    <scope>NUCLEOTIDE SEQUENCE [LARGE SCALE GENOMIC DNA]</scope>
    <source>
        <strain evidence="12">DSM 1968</strain>
    </source>
</reference>
<dbReference type="Proteomes" id="UP000095038">
    <property type="component" value="Unassembled WGS sequence"/>
</dbReference>
<evidence type="ECO:0000256" key="8">
    <source>
        <dbReference type="PROSITE-ProRule" id="PRU00282"/>
    </source>
</evidence>
<dbReference type="InParanoid" id="A0A1D2VP82"/>
<feature type="compositionally biased region" description="Polar residues" evidence="10">
    <location>
        <begin position="17"/>
        <end position="30"/>
    </location>
</feature>
<keyword evidence="7 8" id="KW-0472">Membrane</keyword>
<evidence type="ECO:0000256" key="7">
    <source>
        <dbReference type="ARBA" id="ARBA00023136"/>
    </source>
</evidence>
<evidence type="ECO:0000256" key="1">
    <source>
        <dbReference type="ARBA" id="ARBA00004141"/>
    </source>
</evidence>
<feature type="repeat" description="Solcar" evidence="8">
    <location>
        <begin position="262"/>
        <end position="401"/>
    </location>
</feature>
<evidence type="ECO:0000313" key="11">
    <source>
        <dbReference type="EMBL" id="ODV63423.1"/>
    </source>
</evidence>
<dbReference type="SUPFAM" id="SSF103506">
    <property type="entry name" value="Mitochondrial carrier"/>
    <property type="match status" value="1"/>
</dbReference>
<dbReference type="RefSeq" id="XP_020049730.1">
    <property type="nucleotide sequence ID" value="XM_020192222.1"/>
</dbReference>
<dbReference type="InterPro" id="IPR018108">
    <property type="entry name" value="MCP_transmembrane"/>
</dbReference>
<dbReference type="PROSITE" id="PS50920">
    <property type="entry name" value="SOLCAR"/>
    <property type="match status" value="3"/>
</dbReference>
<comment type="similarity">
    <text evidence="2 9">Belongs to the mitochondrial carrier (TC 2.A.29) family.</text>
</comment>
<dbReference type="OrthoDB" id="415315at2759"/>
<comment type="subcellular location">
    <subcellularLocation>
        <location evidence="1">Membrane</location>
        <topology evidence="1">Multi-pass membrane protein</topology>
    </subcellularLocation>
</comment>
<evidence type="ECO:0000256" key="3">
    <source>
        <dbReference type="ARBA" id="ARBA00022448"/>
    </source>
</evidence>
<dbReference type="GO" id="GO:0005743">
    <property type="term" value="C:mitochondrial inner membrane"/>
    <property type="evidence" value="ECO:0007669"/>
    <property type="project" value="EnsemblFungi"/>
</dbReference>
<feature type="region of interest" description="Disordered" evidence="10">
    <location>
        <begin position="17"/>
        <end position="40"/>
    </location>
</feature>
<dbReference type="FunFam" id="1.50.40.10:FF:000095">
    <property type="entry name" value="Mitochondrial carrier protein"/>
    <property type="match status" value="1"/>
</dbReference>
<keyword evidence="4 8" id="KW-0812">Transmembrane</keyword>
<keyword evidence="3 9" id="KW-0813">Transport</keyword>
<dbReference type="InterPro" id="IPR023395">
    <property type="entry name" value="MCP_dom_sf"/>
</dbReference>
<dbReference type="GeneID" id="30965858"/>
<evidence type="ECO:0000256" key="9">
    <source>
        <dbReference type="RuleBase" id="RU000488"/>
    </source>
</evidence>
<dbReference type="EMBL" id="KV454475">
    <property type="protein sequence ID" value="ODV63423.1"/>
    <property type="molecule type" value="Genomic_DNA"/>
</dbReference>